<evidence type="ECO:0000313" key="1">
    <source>
        <dbReference type="EMBL" id="GBN14412.1"/>
    </source>
</evidence>
<proteinExistence type="predicted"/>
<accession>A0A4Y2LIJ4</accession>
<comment type="caution">
    <text evidence="1">The sequence shown here is derived from an EMBL/GenBank/DDBJ whole genome shotgun (WGS) entry which is preliminary data.</text>
</comment>
<protein>
    <submittedName>
        <fullName evidence="1">Uncharacterized protein</fullName>
    </submittedName>
</protein>
<reference evidence="1 2" key="1">
    <citation type="journal article" date="2019" name="Sci. Rep.">
        <title>Orb-weaving spider Araneus ventricosus genome elucidates the spidroin gene catalogue.</title>
        <authorList>
            <person name="Kono N."/>
            <person name="Nakamura H."/>
            <person name="Ohtoshi R."/>
            <person name="Moran D.A.P."/>
            <person name="Shinohara A."/>
            <person name="Yoshida Y."/>
            <person name="Fujiwara M."/>
            <person name="Mori M."/>
            <person name="Tomita M."/>
            <person name="Arakawa K."/>
        </authorList>
    </citation>
    <scope>NUCLEOTIDE SEQUENCE [LARGE SCALE GENOMIC DNA]</scope>
</reference>
<dbReference type="Proteomes" id="UP000499080">
    <property type="component" value="Unassembled WGS sequence"/>
</dbReference>
<dbReference type="EMBL" id="BGPR01005899">
    <property type="protein sequence ID" value="GBN14412.1"/>
    <property type="molecule type" value="Genomic_DNA"/>
</dbReference>
<keyword evidence="2" id="KW-1185">Reference proteome</keyword>
<dbReference type="AlphaFoldDB" id="A0A4Y2LIJ4"/>
<gene>
    <name evidence="1" type="ORF">AVEN_192146_1</name>
</gene>
<evidence type="ECO:0000313" key="2">
    <source>
        <dbReference type="Proteomes" id="UP000499080"/>
    </source>
</evidence>
<sequence>MSSLYMICLDRIYGFLKEGMWKSCTPNPFSDLPTKAVNELMDLTDDKKDYSKIGDVLLLLTSGRLTRLDLCFCNMEIEQDLIVSEIEKTGSICLRNLASNSEEIIFHFVRNIISLNPYLQEFHSRVHPGFDVFLKCPNLRILKICYSTIYSKCPINNAPIDLSVLSSLRNLEVFHIPRMGTDLIQNVLEICPKLISIGTNDSLDSLKEIAQRRQMNSLLNFDVDRHFQLRRCAWGKNYRSKNRHERRVYNSSFRDKVISAVNLCPLVQELIIHVHQKDGYEALHCLKQLTLLRIHFENCLGDFLPDFVALLQQIGPQLKHLSVSGKEEPSRRSDGVPVDVISDCCPYLQSLEIWSSIFLNNSSKCSCDLALKRLTLYVQQPDVDEEIHDEEESLLFLLSNSKHLEELYLESAESLNDALLNQIFERNPFSQLRMSCVEESSLTREGFQMFLEKAASIETVLVSSDGEQHFYDAIRLFKDANIRYSKEFYAYVKLKEFFYCRLNEKRF</sequence>
<dbReference type="OrthoDB" id="6478541at2759"/>
<organism evidence="1 2">
    <name type="scientific">Araneus ventricosus</name>
    <name type="common">Orbweaver spider</name>
    <name type="synonym">Epeira ventricosa</name>
    <dbReference type="NCBI Taxonomy" id="182803"/>
    <lineage>
        <taxon>Eukaryota</taxon>
        <taxon>Metazoa</taxon>
        <taxon>Ecdysozoa</taxon>
        <taxon>Arthropoda</taxon>
        <taxon>Chelicerata</taxon>
        <taxon>Arachnida</taxon>
        <taxon>Araneae</taxon>
        <taxon>Araneomorphae</taxon>
        <taxon>Entelegynae</taxon>
        <taxon>Araneoidea</taxon>
        <taxon>Araneidae</taxon>
        <taxon>Araneus</taxon>
    </lineage>
</organism>
<name>A0A4Y2LIJ4_ARAVE</name>